<dbReference type="SUPFAM" id="SSF143975">
    <property type="entry name" value="IlvD/EDD N-terminal domain-like"/>
    <property type="match status" value="1"/>
</dbReference>
<evidence type="ECO:0000313" key="18">
    <source>
        <dbReference type="EMBL" id="AIS30864.1"/>
    </source>
</evidence>
<feature type="domain" description="Dihydroxy-acid/6-phosphogluconate dehydratase C-terminal" evidence="17">
    <location>
        <begin position="360"/>
        <end position="548"/>
    </location>
</feature>
<proteinExistence type="inferred from homology"/>
<dbReference type="GO" id="GO:0004160">
    <property type="term" value="F:dihydroxy-acid dehydratase activity"/>
    <property type="evidence" value="ECO:0007669"/>
    <property type="project" value="UniProtKB-UniRule"/>
</dbReference>
<dbReference type="PROSITE" id="PS00887">
    <property type="entry name" value="ILVD_EDD_2"/>
    <property type="match status" value="1"/>
</dbReference>
<dbReference type="GO" id="GO:0051537">
    <property type="term" value="F:2 iron, 2 sulfur cluster binding"/>
    <property type="evidence" value="ECO:0007669"/>
    <property type="project" value="UniProtKB-UniRule"/>
</dbReference>
<dbReference type="Gene3D" id="3.50.30.80">
    <property type="entry name" value="IlvD/EDD C-terminal domain-like"/>
    <property type="match status" value="1"/>
</dbReference>
<comment type="similarity">
    <text evidence="2 15">Belongs to the IlvD/Edd family.</text>
</comment>
<dbReference type="OrthoDB" id="8674at2157"/>
<dbReference type="Pfam" id="PF24877">
    <property type="entry name" value="ILV_EDD_C"/>
    <property type="match status" value="1"/>
</dbReference>
<comment type="caution">
    <text evidence="15">Lacks conserved residue(s) required for the propagation of feature annotation.</text>
</comment>
<reference evidence="19" key="2">
    <citation type="submission" date="2014-09" db="EMBL/GenBank/DDBJ databases">
        <authorList>
            <person name="Bishop-Lilly K.A."/>
            <person name="Broomall S.M."/>
            <person name="Chain P.S."/>
            <person name="Chertkov O."/>
            <person name="Coyne S.R."/>
            <person name="Daligault H.E."/>
            <person name="Davenport K.W."/>
            <person name="Erkkila T."/>
            <person name="Frey K.G."/>
            <person name="Gibbons H.S."/>
            <person name="Gu W."/>
            <person name="Jaissle J."/>
            <person name="Johnson S.L."/>
            <person name="Koroleva G.I."/>
            <person name="Ladner J.T."/>
            <person name="Lo C.-C."/>
            <person name="Minogue T.D."/>
            <person name="Munk C."/>
            <person name="Palacios G.F."/>
            <person name="Redden C.L."/>
            <person name="Rosenzweig C.N."/>
            <person name="Scholz M.B."/>
            <person name="Teshima H."/>
            <person name="Xu Y."/>
        </authorList>
    </citation>
    <scope>NUCLEOTIDE SEQUENCE</scope>
    <source>
        <strain evidence="19">Mb9</strain>
    </source>
</reference>
<evidence type="ECO:0000256" key="15">
    <source>
        <dbReference type="HAMAP-Rule" id="MF_00012"/>
    </source>
</evidence>
<dbReference type="PANTHER" id="PTHR43661:SF3">
    <property type="entry name" value="D-XYLONATE DEHYDRATASE YAGF-RELATED"/>
    <property type="match status" value="1"/>
</dbReference>
<evidence type="ECO:0000259" key="17">
    <source>
        <dbReference type="Pfam" id="PF24877"/>
    </source>
</evidence>
<dbReference type="PATRIC" id="fig|2162.10.peg.2530"/>
<comment type="catalytic activity">
    <reaction evidence="15">
        <text>(2R,3R)-2,3-dihydroxy-3-methylpentanoate = (S)-3-methyl-2-oxopentanoate + H2O</text>
        <dbReference type="Rhea" id="RHEA:27694"/>
        <dbReference type="ChEBI" id="CHEBI:15377"/>
        <dbReference type="ChEBI" id="CHEBI:35146"/>
        <dbReference type="ChEBI" id="CHEBI:49258"/>
        <dbReference type="EC" id="4.2.1.9"/>
    </reaction>
</comment>
<keyword evidence="5 15" id="KW-0479">Metal-binding</keyword>
<dbReference type="EMBL" id="LN734822">
    <property type="protein sequence ID" value="CEL26065.1"/>
    <property type="molecule type" value="Genomic_DNA"/>
</dbReference>
<dbReference type="AlphaFoldDB" id="A0A089ZUK9"/>
<comment type="catalytic activity">
    <reaction evidence="11">
        <text>(2R)-2,3-dihydroxy-3-methylbutanoate = 3-methyl-2-oxobutanoate + H2O</text>
        <dbReference type="Rhea" id="RHEA:24809"/>
        <dbReference type="ChEBI" id="CHEBI:11851"/>
        <dbReference type="ChEBI" id="CHEBI:15377"/>
        <dbReference type="ChEBI" id="CHEBI:49072"/>
        <dbReference type="EC" id="4.2.1.9"/>
    </reaction>
    <physiologicalReaction direction="left-to-right" evidence="11">
        <dbReference type="Rhea" id="RHEA:24810"/>
    </physiologicalReaction>
</comment>
<evidence type="ECO:0000256" key="8">
    <source>
        <dbReference type="ARBA" id="ARBA00023014"/>
    </source>
</evidence>
<evidence type="ECO:0000259" key="16">
    <source>
        <dbReference type="Pfam" id="PF00920"/>
    </source>
</evidence>
<comment type="cofactor">
    <cofactor evidence="15">
        <name>[2Fe-2S] cluster</name>
        <dbReference type="ChEBI" id="CHEBI:190135"/>
    </cofactor>
    <text evidence="15">Binds 1 [2Fe-2S] cluster per subunit. This cluster acts as a Lewis acid cofactor.</text>
</comment>
<keyword evidence="9 15" id="KW-0456">Lyase</keyword>
<feature type="binding site" description="via carbamate group" evidence="15">
    <location>
        <position position="121"/>
    </location>
    <ligand>
        <name>Mg(2+)</name>
        <dbReference type="ChEBI" id="CHEBI:18420"/>
    </ligand>
</feature>
<dbReference type="Proteomes" id="UP000062768">
    <property type="component" value="Chromosome I"/>
</dbReference>
<evidence type="ECO:0000256" key="14">
    <source>
        <dbReference type="ARBA" id="ARBA00029490"/>
    </source>
</evidence>
<dbReference type="GO" id="GO:0005829">
    <property type="term" value="C:cytosol"/>
    <property type="evidence" value="ECO:0007669"/>
    <property type="project" value="TreeGrafter"/>
</dbReference>
<evidence type="ECO:0000256" key="11">
    <source>
        <dbReference type="ARBA" id="ARBA00029304"/>
    </source>
</evidence>
<dbReference type="PANTHER" id="PTHR43661">
    <property type="entry name" value="D-XYLONATE DEHYDRATASE"/>
    <property type="match status" value="1"/>
</dbReference>
<protein>
    <recommendedName>
        <fullName evidence="14 15">Dihydroxy-acid dehydratase</fullName>
        <shortName evidence="15">DAD</shortName>
        <ecNumber evidence="14 15">4.2.1.9</ecNumber>
    </recommendedName>
</protein>
<comment type="pathway">
    <text evidence="12 15">Amino-acid biosynthesis; L-valine biosynthesis; L-valine from pyruvate: step 3/4.</text>
</comment>
<evidence type="ECO:0000313" key="19">
    <source>
        <dbReference type="EMBL" id="CEL26065.1"/>
    </source>
</evidence>
<organism evidence="18 20">
    <name type="scientific">Methanobacterium formicicum</name>
    <dbReference type="NCBI Taxonomy" id="2162"/>
    <lineage>
        <taxon>Archaea</taxon>
        <taxon>Methanobacteriati</taxon>
        <taxon>Methanobacteriota</taxon>
        <taxon>Methanomada group</taxon>
        <taxon>Methanobacteria</taxon>
        <taxon>Methanobacteriales</taxon>
        <taxon>Methanobacteriaceae</taxon>
        <taxon>Methanobacterium</taxon>
    </lineage>
</organism>
<keyword evidence="7 15" id="KW-0408">Iron</keyword>
<keyword evidence="3 15" id="KW-0028">Amino-acid biosynthesis</keyword>
<keyword evidence="21" id="KW-1185">Reference proteome</keyword>
<evidence type="ECO:0000256" key="4">
    <source>
        <dbReference type="ARBA" id="ARBA00022714"/>
    </source>
</evidence>
<dbReference type="InterPro" id="IPR056740">
    <property type="entry name" value="ILV_EDD_C"/>
</dbReference>
<dbReference type="NCBIfam" id="NF002068">
    <property type="entry name" value="PRK00911.1"/>
    <property type="match status" value="1"/>
</dbReference>
<dbReference type="STRING" id="2162.BRM9_0030"/>
<evidence type="ECO:0000313" key="21">
    <source>
        <dbReference type="Proteomes" id="UP000062768"/>
    </source>
</evidence>
<feature type="active site" description="Proton acceptor" evidence="15">
    <location>
        <position position="468"/>
    </location>
</feature>
<evidence type="ECO:0000256" key="13">
    <source>
        <dbReference type="ARBA" id="ARBA00029437"/>
    </source>
</evidence>
<dbReference type="UniPathway" id="UPA00049">
    <property type="reaction ID" value="UER00061"/>
</dbReference>
<dbReference type="KEGG" id="mfc:BRM9_0030"/>
<evidence type="ECO:0000256" key="3">
    <source>
        <dbReference type="ARBA" id="ARBA00022605"/>
    </source>
</evidence>
<sequence>MRSDNITKGMQRAPHRSLLRACGVTDDEMDRPFIGVANSFTDIVPGHIHLKQIADAVKLGISQAGGVPFEFSTMAICDGIAMNHEGMRYSLASREIVADTVESMAQAHSLDALVLLPTCDKIVPGMLMAAARLDIPSIVVTGGPMLPGEYKGEAVDLIDVFEAVGQVSAGKMSEEELDELEHCACPGAGSCAGLFTANSMACLTEAMGMSLPYCATTHAVDSRKIQMARESGEKIMELVKKNITPSMIMTQEAFYNAVVVDLALGGSSNTTLHLPAIANELRDKGVEVNLDLFDSLSREIPHLAAISPSGKHTMLDLHKAGGIPAVLKVLNDQIHAKALTCTGDPLESNFRDAEVTDTTVIHSLEDPVHQEGGIAVLKGNLAPNGSVVKQAAVSADMLTHEGPAKVFNSEEEATQGIFNGEVKEQDVIVIRYEGPRGGPGMREMLNPTSAISGMGIKSVALITDGRFSGGTRGPCIGHVSPEAMSNGPIAIVEDGDIIRIDIPQRKLELDVAEEEIKRRLDQAKHPEKQLKGWLARYSRLASSADEGAILK</sequence>
<dbReference type="GO" id="GO:0000287">
    <property type="term" value="F:magnesium ion binding"/>
    <property type="evidence" value="ECO:0007669"/>
    <property type="project" value="UniProtKB-UniRule"/>
</dbReference>
<keyword evidence="6 15" id="KW-0460">Magnesium</keyword>
<comment type="cofactor">
    <cofactor evidence="1 15">
        <name>Mg(2+)</name>
        <dbReference type="ChEBI" id="CHEBI:18420"/>
    </cofactor>
</comment>
<dbReference type="NCBIfam" id="TIGR00110">
    <property type="entry name" value="ilvD"/>
    <property type="match status" value="1"/>
</dbReference>
<keyword evidence="8 15" id="KW-0411">Iron-sulfur</keyword>
<feature type="modified residue" description="N6-carboxylysine" evidence="15">
    <location>
        <position position="121"/>
    </location>
</feature>
<feature type="binding site" evidence="15">
    <location>
        <position position="443"/>
    </location>
    <ligand>
        <name>Mg(2+)</name>
        <dbReference type="ChEBI" id="CHEBI:18420"/>
    </ligand>
</feature>
<reference evidence="18" key="1">
    <citation type="submission" date="2013-12" db="EMBL/GenBank/DDBJ databases">
        <title>The complete genome sequence of Methanobacterium sp. BRM9.</title>
        <authorList>
            <consortium name="Pastoral Greenhouse Gas Research Consortium"/>
            <person name="Kelly W.J."/>
            <person name="Leahy S.C."/>
            <person name="Perry R."/>
            <person name="Li D."/>
            <person name="Altermann E."/>
            <person name="Lambie S.C."/>
            <person name="Attwood G.T."/>
        </authorList>
    </citation>
    <scope>NUCLEOTIDE SEQUENCE [LARGE SCALE GENOMIC DNA]</scope>
    <source>
        <strain evidence="18">BRM9</strain>
    </source>
</reference>
<evidence type="ECO:0000256" key="9">
    <source>
        <dbReference type="ARBA" id="ARBA00023239"/>
    </source>
</evidence>
<dbReference type="GO" id="GO:0009099">
    <property type="term" value="P:L-valine biosynthetic process"/>
    <property type="evidence" value="ECO:0007669"/>
    <property type="project" value="UniProtKB-UniRule"/>
</dbReference>
<feature type="binding site" evidence="15">
    <location>
        <position position="78"/>
    </location>
    <ligand>
        <name>Mg(2+)</name>
        <dbReference type="ChEBI" id="CHEBI:18420"/>
    </ligand>
</feature>
<comment type="pathway">
    <text evidence="13 15">Amino-acid biosynthesis; L-isoleucine biosynthesis; L-isoleucine from 2-oxobutanoate: step 3/4.</text>
</comment>
<evidence type="ECO:0000256" key="10">
    <source>
        <dbReference type="ARBA" id="ARBA00023304"/>
    </source>
</evidence>
<dbReference type="InterPro" id="IPR020558">
    <property type="entry name" value="DiOHA_6PGluconate_deHydtase_CS"/>
</dbReference>
<dbReference type="UniPathway" id="UPA00047">
    <property type="reaction ID" value="UER00057"/>
</dbReference>
<evidence type="ECO:0000313" key="20">
    <source>
        <dbReference type="Proteomes" id="UP000029661"/>
    </source>
</evidence>
<dbReference type="GO" id="GO:0009097">
    <property type="term" value="P:isoleucine biosynthetic process"/>
    <property type="evidence" value="ECO:0007669"/>
    <property type="project" value="UniProtKB-UniRule"/>
</dbReference>
<dbReference type="InterPro" id="IPR004404">
    <property type="entry name" value="DihydroxyA_deHydtase"/>
</dbReference>
<evidence type="ECO:0000256" key="12">
    <source>
        <dbReference type="ARBA" id="ARBA00029436"/>
    </source>
</evidence>
<dbReference type="HAMAP" id="MF_00012">
    <property type="entry name" value="IlvD"/>
    <property type="match status" value="1"/>
</dbReference>
<dbReference type="FunFam" id="3.50.30.80:FF:000001">
    <property type="entry name" value="Dihydroxy-acid dehydratase"/>
    <property type="match status" value="1"/>
</dbReference>
<dbReference type="Pfam" id="PF00920">
    <property type="entry name" value="ILVD_EDD_N"/>
    <property type="match status" value="1"/>
</dbReference>
<evidence type="ECO:0000256" key="7">
    <source>
        <dbReference type="ARBA" id="ARBA00023004"/>
    </source>
</evidence>
<gene>
    <name evidence="15 18" type="primary">ilvD</name>
    <name evidence="18" type="ORF">BRM9_0030</name>
    <name evidence="19" type="ORF">MB9_2457</name>
</gene>
<dbReference type="GeneID" id="26740683"/>
<keyword evidence="10 15" id="KW-0100">Branched-chain amino acid biosynthesis</keyword>
<dbReference type="Proteomes" id="UP000029661">
    <property type="component" value="Chromosome"/>
</dbReference>
<evidence type="ECO:0000256" key="5">
    <source>
        <dbReference type="ARBA" id="ARBA00022723"/>
    </source>
</evidence>
<evidence type="ECO:0000256" key="6">
    <source>
        <dbReference type="ARBA" id="ARBA00022842"/>
    </source>
</evidence>
<name>A0A089ZUK9_METFO</name>
<comment type="subunit">
    <text evidence="15">Homodimer.</text>
</comment>
<dbReference type="SUPFAM" id="SSF52016">
    <property type="entry name" value="LeuD/IlvD-like"/>
    <property type="match status" value="1"/>
</dbReference>
<accession>A0A089ZUK9</accession>
<dbReference type="EMBL" id="CP006933">
    <property type="protein sequence ID" value="AIS30864.1"/>
    <property type="molecule type" value="Genomic_DNA"/>
</dbReference>
<evidence type="ECO:0000256" key="2">
    <source>
        <dbReference type="ARBA" id="ARBA00006486"/>
    </source>
</evidence>
<evidence type="ECO:0000256" key="1">
    <source>
        <dbReference type="ARBA" id="ARBA00001946"/>
    </source>
</evidence>
<dbReference type="PROSITE" id="PS00886">
    <property type="entry name" value="ILVD_EDD_1"/>
    <property type="match status" value="1"/>
</dbReference>
<dbReference type="InterPro" id="IPR037237">
    <property type="entry name" value="IlvD/EDD_N"/>
</dbReference>
<feature type="binding site" evidence="15">
    <location>
        <position position="120"/>
    </location>
    <ligand>
        <name>Mg(2+)</name>
        <dbReference type="ChEBI" id="CHEBI:18420"/>
    </ligand>
</feature>
<comment type="function">
    <text evidence="15">Functions in the biosynthesis of branched-chain amino acids. Catalyzes the dehydration of (2R,3R)-2,3-dihydroxy-3-methylpentanoate (2,3-dihydroxy-3-methylvalerate) into 2-oxo-3-methylpentanoate (2-oxo-3-methylvalerate) and of (2R)-2,3-dihydroxy-3-methylbutanoate (2,3-dihydroxyisovalerate) into 2-oxo-3-methylbutanoate (2-oxoisovalerate), the penultimate precursor to L-isoleucine and L-valine, respectively.</text>
</comment>
<keyword evidence="4 15" id="KW-0001">2Fe-2S</keyword>
<dbReference type="RefSeq" id="WP_048084336.1">
    <property type="nucleotide sequence ID" value="NZ_CP006933.1"/>
</dbReference>
<feature type="domain" description="Dihydroxy-acid/6-phosphogluconate dehydratase N-terminal" evidence="16">
    <location>
        <begin position="31"/>
        <end position="348"/>
    </location>
</feature>
<dbReference type="EC" id="4.2.1.9" evidence="14 15"/>
<dbReference type="InterPro" id="IPR042096">
    <property type="entry name" value="Dihydro-acid_dehy_C"/>
</dbReference>
<dbReference type="InterPro" id="IPR000581">
    <property type="entry name" value="ILV_EDD_N"/>
</dbReference>